<dbReference type="Proteomes" id="UP000051936">
    <property type="component" value="Unassembled WGS sequence"/>
</dbReference>
<evidence type="ECO:0000313" key="1">
    <source>
        <dbReference type="EMBL" id="KRQ17358.1"/>
    </source>
</evidence>
<evidence type="ECO:0000313" key="2">
    <source>
        <dbReference type="Proteomes" id="UP000051936"/>
    </source>
</evidence>
<dbReference type="EMBL" id="LJYG01000015">
    <property type="protein sequence ID" value="KRQ17358.1"/>
    <property type="molecule type" value="Genomic_DNA"/>
</dbReference>
<dbReference type="AlphaFoldDB" id="A0A0R3EA17"/>
<protein>
    <submittedName>
        <fullName evidence="1">Uncharacterized protein</fullName>
    </submittedName>
</protein>
<reference evidence="1 2" key="1">
    <citation type="submission" date="2015-09" db="EMBL/GenBank/DDBJ databases">
        <title>Draft Genome Sequence of Bradyrhizobium manausense Strain BR 3351T, a Novel Symbiotic Nitrogen-Fixing Alphaproteobacterium Isolated from Brazilian Amazon Rain Forest.</title>
        <authorList>
            <person name="De Araujo J.L."/>
            <person name="Zilli J.E."/>
        </authorList>
    </citation>
    <scope>NUCLEOTIDE SEQUENCE [LARGE SCALE GENOMIC DNA]</scope>
    <source>
        <strain evidence="1 2">BR3351</strain>
    </source>
</reference>
<organism evidence="1 2">
    <name type="scientific">Bradyrhizobium manausense</name>
    <dbReference type="NCBI Taxonomy" id="989370"/>
    <lineage>
        <taxon>Bacteria</taxon>
        <taxon>Pseudomonadati</taxon>
        <taxon>Pseudomonadota</taxon>
        <taxon>Alphaproteobacteria</taxon>
        <taxon>Hyphomicrobiales</taxon>
        <taxon>Nitrobacteraceae</taxon>
        <taxon>Bradyrhizobium</taxon>
    </lineage>
</organism>
<name>A0A0R3EA17_9BRAD</name>
<keyword evidence="2" id="KW-1185">Reference proteome</keyword>
<sequence>MELKSGSAPNRTSLEQLNKTTLEASMLLAYLPIIVFETLSHMAIANMQMASLEKPKSKEPTMILME</sequence>
<comment type="caution">
    <text evidence="1">The sequence shown here is derived from an EMBL/GenBank/DDBJ whole genome shotgun (WGS) entry which is preliminary data.</text>
</comment>
<proteinExistence type="predicted"/>
<gene>
    <name evidence="1" type="ORF">AOQ71_02420</name>
</gene>
<accession>A0A0R3EA17</accession>